<dbReference type="PROSITE" id="PS50157">
    <property type="entry name" value="ZINC_FINGER_C2H2_2"/>
    <property type="match status" value="4"/>
</dbReference>
<feature type="region of interest" description="Disordered" evidence="8">
    <location>
        <begin position="207"/>
        <end position="252"/>
    </location>
</feature>
<evidence type="ECO:0000256" key="3">
    <source>
        <dbReference type="ARBA" id="ARBA00022737"/>
    </source>
</evidence>
<keyword evidence="4 7" id="KW-0863">Zinc-finger</keyword>
<feature type="domain" description="C2H2-type" evidence="9">
    <location>
        <begin position="284"/>
        <end position="311"/>
    </location>
</feature>
<dbReference type="GO" id="GO:0008270">
    <property type="term" value="F:zinc ion binding"/>
    <property type="evidence" value="ECO:0007669"/>
    <property type="project" value="UniProtKB-KW"/>
</dbReference>
<evidence type="ECO:0000256" key="5">
    <source>
        <dbReference type="ARBA" id="ARBA00022833"/>
    </source>
</evidence>
<dbReference type="InterPro" id="IPR013087">
    <property type="entry name" value="Znf_C2H2_type"/>
</dbReference>
<dbReference type="SMART" id="SM00355">
    <property type="entry name" value="ZnF_C2H2"/>
    <property type="match status" value="4"/>
</dbReference>
<feature type="domain" description="C2H2-type" evidence="9">
    <location>
        <begin position="256"/>
        <end position="283"/>
    </location>
</feature>
<dbReference type="Proteomes" id="UP001195483">
    <property type="component" value="Unassembled WGS sequence"/>
</dbReference>
<feature type="domain" description="C2H2-type" evidence="9">
    <location>
        <begin position="312"/>
        <end position="341"/>
    </location>
</feature>
<evidence type="ECO:0000256" key="7">
    <source>
        <dbReference type="PROSITE-ProRule" id="PRU00042"/>
    </source>
</evidence>
<sequence length="604" mass="66870">MESRYQAANTPPISQIQSEKSQSASQTQPQPQFSQSQMAVHFYRNAELNQDDSQFEIRPHASKELYRISSIDQALSPAVERLFASQEKMSAISHYEDQQMLQTEISRPLRLHTKTESLTFSQFPELSHTGNTERYKQSDSVSSQMSSPKSSHQASSSSGSFHSFSHEKVTQTSMAQSTLIQGEQGSHPETQNTHKSSTKDVANVMVPGISSTSSDSVLHPNNKEGQNPLPRGRGRRRNSVQGPGTDHSPVSSDRQHACTVCFRTFRNKPQLIQHSLVHSGIRKHICTYCDRTFKQLCHLQQHLRTHTGERPYRCSEPGCKRAFAQLSNLQHHQRNHDEQVKKEASKNYHCVVCERSYTNESSLKAHTLKMHIHIKTVDPTVPSKPKKKRLKKQKDFSSLSPVVAVPSSSDEEKGLSIQKEGSVERSFGQQEGFTTEMMGNISRPSSRVNFPNAAQDVSQQLLEKSGQSFTHETIEFSQSQTVPAQTGLQHVLSSQSQSVLHSELQVVHPTVTSHSSQSGLSIVSQAGSHLVSQTDSQSVSQSIFSPHDIGLRAGPGILQHGHSSVVPVSNASGGHIIGYCPVTMPHLCSPDMRHFHNAGSASKC</sequence>
<dbReference type="GO" id="GO:0010468">
    <property type="term" value="P:regulation of gene expression"/>
    <property type="evidence" value="ECO:0007669"/>
    <property type="project" value="TreeGrafter"/>
</dbReference>
<dbReference type="SUPFAM" id="SSF57667">
    <property type="entry name" value="beta-beta-alpha zinc fingers"/>
    <property type="match status" value="2"/>
</dbReference>
<feature type="compositionally biased region" description="Polar residues" evidence="8">
    <location>
        <begin position="179"/>
        <end position="195"/>
    </location>
</feature>
<feature type="compositionally biased region" description="Polar residues" evidence="8">
    <location>
        <begin position="1"/>
        <end position="20"/>
    </location>
</feature>
<evidence type="ECO:0000256" key="6">
    <source>
        <dbReference type="ARBA" id="ARBA00023242"/>
    </source>
</evidence>
<dbReference type="InterPro" id="IPR050331">
    <property type="entry name" value="Zinc_finger"/>
</dbReference>
<evidence type="ECO:0000259" key="9">
    <source>
        <dbReference type="PROSITE" id="PS50157"/>
    </source>
</evidence>
<organism evidence="10 11">
    <name type="scientific">Potamilus streckersoni</name>
    <dbReference type="NCBI Taxonomy" id="2493646"/>
    <lineage>
        <taxon>Eukaryota</taxon>
        <taxon>Metazoa</taxon>
        <taxon>Spiralia</taxon>
        <taxon>Lophotrochozoa</taxon>
        <taxon>Mollusca</taxon>
        <taxon>Bivalvia</taxon>
        <taxon>Autobranchia</taxon>
        <taxon>Heteroconchia</taxon>
        <taxon>Palaeoheterodonta</taxon>
        <taxon>Unionida</taxon>
        <taxon>Unionoidea</taxon>
        <taxon>Unionidae</taxon>
        <taxon>Ambleminae</taxon>
        <taxon>Lampsilini</taxon>
        <taxon>Potamilus</taxon>
    </lineage>
</organism>
<proteinExistence type="predicted"/>
<feature type="domain" description="C2H2-type" evidence="9">
    <location>
        <begin position="348"/>
        <end position="376"/>
    </location>
</feature>
<reference evidence="10" key="1">
    <citation type="journal article" date="2021" name="Genome Biol. Evol.">
        <title>A High-Quality Reference Genome for a Parasitic Bivalve with Doubly Uniparental Inheritance (Bivalvia: Unionida).</title>
        <authorList>
            <person name="Smith C.H."/>
        </authorList>
    </citation>
    <scope>NUCLEOTIDE SEQUENCE</scope>
    <source>
        <strain evidence="10">CHS0354</strain>
    </source>
</reference>
<reference evidence="10" key="3">
    <citation type="submission" date="2023-05" db="EMBL/GenBank/DDBJ databases">
        <authorList>
            <person name="Smith C.H."/>
        </authorList>
    </citation>
    <scope>NUCLEOTIDE SEQUENCE</scope>
    <source>
        <strain evidence="10">CHS0354</strain>
        <tissue evidence="10">Mantle</tissue>
    </source>
</reference>
<keyword evidence="2" id="KW-0479">Metal-binding</keyword>
<dbReference type="Pfam" id="PF00096">
    <property type="entry name" value="zf-C2H2"/>
    <property type="match status" value="3"/>
</dbReference>
<dbReference type="GO" id="GO:0005634">
    <property type="term" value="C:nucleus"/>
    <property type="evidence" value="ECO:0007669"/>
    <property type="project" value="UniProtKB-SubCell"/>
</dbReference>
<protein>
    <recommendedName>
        <fullName evidence="9">C2H2-type domain-containing protein</fullName>
    </recommendedName>
</protein>
<evidence type="ECO:0000313" key="11">
    <source>
        <dbReference type="Proteomes" id="UP001195483"/>
    </source>
</evidence>
<feature type="region of interest" description="Disordered" evidence="8">
    <location>
        <begin position="378"/>
        <end position="425"/>
    </location>
</feature>
<evidence type="ECO:0000256" key="1">
    <source>
        <dbReference type="ARBA" id="ARBA00004123"/>
    </source>
</evidence>
<evidence type="ECO:0000256" key="4">
    <source>
        <dbReference type="ARBA" id="ARBA00022771"/>
    </source>
</evidence>
<dbReference type="PROSITE" id="PS00028">
    <property type="entry name" value="ZINC_FINGER_C2H2_1"/>
    <property type="match status" value="4"/>
</dbReference>
<evidence type="ECO:0000256" key="2">
    <source>
        <dbReference type="ARBA" id="ARBA00022723"/>
    </source>
</evidence>
<keyword evidence="6" id="KW-0539">Nucleus</keyword>
<dbReference type="PANTHER" id="PTHR16515:SF66">
    <property type="entry name" value="C2H2-TYPE DOMAIN-CONTAINING PROTEIN"/>
    <property type="match status" value="1"/>
</dbReference>
<feature type="region of interest" description="Disordered" evidence="8">
    <location>
        <begin position="179"/>
        <end position="198"/>
    </location>
</feature>
<keyword evidence="5" id="KW-0862">Zinc</keyword>
<keyword evidence="11" id="KW-1185">Reference proteome</keyword>
<gene>
    <name evidence="10" type="ORF">CHS0354_038697</name>
</gene>
<dbReference type="AlphaFoldDB" id="A0AAE0SF59"/>
<feature type="compositionally biased region" description="Low complexity" evidence="8">
    <location>
        <begin position="138"/>
        <end position="163"/>
    </location>
</feature>
<reference evidence="10" key="2">
    <citation type="journal article" date="2021" name="Genome Biol. Evol.">
        <title>Developing a high-quality reference genome for a parasitic bivalve with doubly uniparental inheritance (Bivalvia: Unionida).</title>
        <authorList>
            <person name="Smith C.H."/>
        </authorList>
    </citation>
    <scope>NUCLEOTIDE SEQUENCE</scope>
    <source>
        <strain evidence="10">CHS0354</strain>
        <tissue evidence="10">Mantle</tissue>
    </source>
</reference>
<dbReference type="FunFam" id="3.30.160.60:FF:002343">
    <property type="entry name" value="Zinc finger protein 33A"/>
    <property type="match status" value="1"/>
</dbReference>
<dbReference type="Gene3D" id="3.30.160.60">
    <property type="entry name" value="Classic Zinc Finger"/>
    <property type="match status" value="2"/>
</dbReference>
<feature type="region of interest" description="Disordered" evidence="8">
    <location>
        <begin position="1"/>
        <end position="37"/>
    </location>
</feature>
<dbReference type="EMBL" id="JAEAOA010002248">
    <property type="protein sequence ID" value="KAK3590811.1"/>
    <property type="molecule type" value="Genomic_DNA"/>
</dbReference>
<keyword evidence="3" id="KW-0677">Repeat</keyword>
<feature type="region of interest" description="Disordered" evidence="8">
    <location>
        <begin position="123"/>
        <end position="174"/>
    </location>
</feature>
<comment type="subcellular location">
    <subcellularLocation>
        <location evidence="1">Nucleus</location>
    </subcellularLocation>
</comment>
<dbReference type="InterPro" id="IPR036236">
    <property type="entry name" value="Znf_C2H2_sf"/>
</dbReference>
<comment type="caution">
    <text evidence="10">The sequence shown here is derived from an EMBL/GenBank/DDBJ whole genome shotgun (WGS) entry which is preliminary data.</text>
</comment>
<dbReference type="PANTHER" id="PTHR16515">
    <property type="entry name" value="PR DOMAIN ZINC FINGER PROTEIN"/>
    <property type="match status" value="1"/>
</dbReference>
<feature type="compositionally biased region" description="Low complexity" evidence="8">
    <location>
        <begin position="21"/>
        <end position="37"/>
    </location>
</feature>
<evidence type="ECO:0000256" key="8">
    <source>
        <dbReference type="SAM" id="MobiDB-lite"/>
    </source>
</evidence>
<feature type="compositionally biased region" description="Low complexity" evidence="8">
    <location>
        <begin position="397"/>
        <end position="408"/>
    </location>
</feature>
<evidence type="ECO:0000313" key="10">
    <source>
        <dbReference type="EMBL" id="KAK3590811.1"/>
    </source>
</evidence>
<accession>A0AAE0SF59</accession>
<name>A0AAE0SF59_9BIVA</name>